<evidence type="ECO:0000259" key="1">
    <source>
        <dbReference type="PROSITE" id="PS50004"/>
    </source>
</evidence>
<dbReference type="CDD" id="cd00030">
    <property type="entry name" value="C2"/>
    <property type="match status" value="1"/>
</dbReference>
<keyword evidence="3" id="KW-1185">Reference proteome</keyword>
<dbReference type="PANTHER" id="PTHR47052">
    <property type="entry name" value="CONSERVED SERINE PROLINE-RICH PROTEIN (AFU_ORTHOLOGUE AFUA_2G01790)"/>
    <property type="match status" value="1"/>
</dbReference>
<dbReference type="AlphaFoldDB" id="A0A2I1GDQ2"/>
<dbReference type="VEuPathDB" id="FungiDB:RhiirA1_452620"/>
<dbReference type="VEuPathDB" id="FungiDB:RhiirFUN_005782"/>
<sequence length="125" mass="14367">MSIAGVLAVTVVEAKNLSEEIDLCNPWVQLILDNHNYQATKTKNGDSNPKFDTKFTFNVQGHEKLKVKVWDEDKIEKDDLIGEDEIDISEVISKNYIDAWFDLTKDILEFESKGEIHLIIEFIPK</sequence>
<dbReference type="Pfam" id="PF00168">
    <property type="entry name" value="C2"/>
    <property type="match status" value="1"/>
</dbReference>
<dbReference type="Proteomes" id="UP000234323">
    <property type="component" value="Unassembled WGS sequence"/>
</dbReference>
<dbReference type="VEuPathDB" id="FungiDB:FUN_006073"/>
<gene>
    <name evidence="2" type="ORF">RhiirA4_542095</name>
</gene>
<accession>A0A2I1GDQ2</accession>
<name>A0A2I1GDQ2_9GLOM</name>
<protein>
    <recommendedName>
        <fullName evidence="1">C2 domain-containing protein</fullName>
    </recommendedName>
</protein>
<dbReference type="InterPro" id="IPR052981">
    <property type="entry name" value="Ingression_C2_domain"/>
</dbReference>
<reference evidence="2 3" key="1">
    <citation type="submission" date="2015-10" db="EMBL/GenBank/DDBJ databases">
        <title>Genome analyses suggest a sexual origin of heterokaryosis in a supposedly ancient asexual fungus.</title>
        <authorList>
            <person name="Ropars J."/>
            <person name="Sedzielewska K."/>
            <person name="Noel J."/>
            <person name="Charron P."/>
            <person name="Farinelli L."/>
            <person name="Marton T."/>
            <person name="Kruger M."/>
            <person name="Pelin A."/>
            <person name="Brachmann A."/>
            <person name="Corradi N."/>
        </authorList>
    </citation>
    <scope>NUCLEOTIDE SEQUENCE [LARGE SCALE GENOMIC DNA]</scope>
    <source>
        <strain evidence="2 3">A4</strain>
    </source>
</reference>
<comment type="caution">
    <text evidence="2">The sequence shown here is derived from an EMBL/GenBank/DDBJ whole genome shotgun (WGS) entry which is preliminary data.</text>
</comment>
<dbReference type="Gene3D" id="2.60.40.150">
    <property type="entry name" value="C2 domain"/>
    <property type="match status" value="1"/>
</dbReference>
<dbReference type="EMBL" id="LLXI01000344">
    <property type="protein sequence ID" value="PKY44759.1"/>
    <property type="molecule type" value="Genomic_DNA"/>
</dbReference>
<dbReference type="SMART" id="SM00239">
    <property type="entry name" value="C2"/>
    <property type="match status" value="1"/>
</dbReference>
<dbReference type="PROSITE" id="PS50004">
    <property type="entry name" value="C2"/>
    <property type="match status" value="1"/>
</dbReference>
<feature type="domain" description="C2" evidence="1">
    <location>
        <begin position="1"/>
        <end position="101"/>
    </location>
</feature>
<evidence type="ECO:0000313" key="2">
    <source>
        <dbReference type="EMBL" id="PKY44759.1"/>
    </source>
</evidence>
<dbReference type="InterPro" id="IPR000008">
    <property type="entry name" value="C2_dom"/>
</dbReference>
<dbReference type="SUPFAM" id="SSF49562">
    <property type="entry name" value="C2 domain (Calcium/lipid-binding domain, CaLB)"/>
    <property type="match status" value="1"/>
</dbReference>
<evidence type="ECO:0000313" key="3">
    <source>
        <dbReference type="Proteomes" id="UP000234323"/>
    </source>
</evidence>
<dbReference type="PANTHER" id="PTHR47052:SF3">
    <property type="entry name" value="INGRESSION PROTEIN 1"/>
    <property type="match status" value="1"/>
</dbReference>
<proteinExistence type="predicted"/>
<dbReference type="InterPro" id="IPR035892">
    <property type="entry name" value="C2_domain_sf"/>
</dbReference>
<organism evidence="2 3">
    <name type="scientific">Rhizophagus irregularis</name>
    <dbReference type="NCBI Taxonomy" id="588596"/>
    <lineage>
        <taxon>Eukaryota</taxon>
        <taxon>Fungi</taxon>
        <taxon>Fungi incertae sedis</taxon>
        <taxon>Mucoromycota</taxon>
        <taxon>Glomeromycotina</taxon>
        <taxon>Glomeromycetes</taxon>
        <taxon>Glomerales</taxon>
        <taxon>Glomeraceae</taxon>
        <taxon>Rhizophagus</taxon>
    </lineage>
</organism>